<dbReference type="AlphaFoldDB" id="A0AAN9UW40"/>
<name>A0AAN9UW40_9PEZI</name>
<proteinExistence type="predicted"/>
<evidence type="ECO:0000313" key="5">
    <source>
        <dbReference type="Proteomes" id="UP001320420"/>
    </source>
</evidence>
<evidence type="ECO:0000256" key="2">
    <source>
        <dbReference type="SAM" id="MobiDB-lite"/>
    </source>
</evidence>
<feature type="region of interest" description="Disordered" evidence="2">
    <location>
        <begin position="244"/>
        <end position="292"/>
    </location>
</feature>
<dbReference type="InterPro" id="IPR000504">
    <property type="entry name" value="RRM_dom"/>
</dbReference>
<evidence type="ECO:0000313" key="4">
    <source>
        <dbReference type="EMBL" id="KAK7754561.1"/>
    </source>
</evidence>
<dbReference type="SUPFAM" id="SSF54928">
    <property type="entry name" value="RNA-binding domain, RBD"/>
    <property type="match status" value="1"/>
</dbReference>
<dbReference type="PANTHER" id="PTHR32343:SF10">
    <property type="entry name" value="RNA-BINDING REGION RNP-1 DOMAIN-CONTAINING PROTEIN"/>
    <property type="match status" value="1"/>
</dbReference>
<dbReference type="PROSITE" id="PS50102">
    <property type="entry name" value="RRM"/>
    <property type="match status" value="1"/>
</dbReference>
<feature type="region of interest" description="Disordered" evidence="2">
    <location>
        <begin position="76"/>
        <end position="107"/>
    </location>
</feature>
<keyword evidence="1" id="KW-0694">RNA-binding</keyword>
<dbReference type="SMART" id="SM00360">
    <property type="entry name" value="RRM"/>
    <property type="match status" value="1"/>
</dbReference>
<dbReference type="InterPro" id="IPR012677">
    <property type="entry name" value="Nucleotide-bd_a/b_plait_sf"/>
</dbReference>
<evidence type="ECO:0000256" key="1">
    <source>
        <dbReference type="PROSITE-ProRule" id="PRU00176"/>
    </source>
</evidence>
<protein>
    <submittedName>
        <fullName evidence="4">Protein vip1</fullName>
    </submittedName>
</protein>
<reference evidence="4 5" key="1">
    <citation type="submission" date="2024-02" db="EMBL/GenBank/DDBJ databases">
        <title>De novo assembly and annotation of 12 fungi associated with fruit tree decline syndrome in Ontario, Canada.</title>
        <authorList>
            <person name="Sulman M."/>
            <person name="Ellouze W."/>
            <person name="Ilyukhin E."/>
        </authorList>
    </citation>
    <scope>NUCLEOTIDE SEQUENCE [LARGE SCALE GENOMIC DNA]</scope>
    <source>
        <strain evidence="4 5">M11/M66-122</strain>
    </source>
</reference>
<gene>
    <name evidence="4" type="primary">vip1</name>
    <name evidence="4" type="ORF">SLS62_003582</name>
</gene>
<feature type="domain" description="RRM" evidence="3">
    <location>
        <begin position="4"/>
        <end position="80"/>
    </location>
</feature>
<accession>A0AAN9UW40</accession>
<dbReference type="EMBL" id="JAKJXP020000020">
    <property type="protein sequence ID" value="KAK7754561.1"/>
    <property type="molecule type" value="Genomic_DNA"/>
</dbReference>
<dbReference type="GO" id="GO:0003723">
    <property type="term" value="F:RNA binding"/>
    <property type="evidence" value="ECO:0007669"/>
    <property type="project" value="UniProtKB-UniRule"/>
</dbReference>
<dbReference type="Pfam" id="PF00076">
    <property type="entry name" value="RRM_1"/>
    <property type="match status" value="1"/>
</dbReference>
<sequence length="292" mass="30725">MSANTVHVKGISALTEDKEIKDFFSFCGKITDIQVTSSGGDAKTKDASVTFEKATAAKTAQLLNNTQLGGAQITVAPADGAAGGDSPKHESATTNADRDSDEITQEEKPRTRILAEYLAHGYVVGDAALQRAIELDSAHGVTDRFRATLTNLDSKYHATDRAKATDQSYGLSARASTLFHGLGSYFEKATSSPTGQKLVRFYADSQRQVQDIHAEARRLADLKKEEHGGSAYKASGLERVFGKEKPAAAAAGGESSTTSTTAAPVPKAGPTESTPLSTTEGIPSKEPGSEKS</sequence>
<dbReference type="InterPro" id="IPR035979">
    <property type="entry name" value="RBD_domain_sf"/>
</dbReference>
<keyword evidence="5" id="KW-1185">Reference proteome</keyword>
<evidence type="ECO:0000259" key="3">
    <source>
        <dbReference type="PROSITE" id="PS50102"/>
    </source>
</evidence>
<comment type="caution">
    <text evidence="4">The sequence shown here is derived from an EMBL/GenBank/DDBJ whole genome shotgun (WGS) entry which is preliminary data.</text>
</comment>
<feature type="compositionally biased region" description="Low complexity" evidence="2">
    <location>
        <begin position="247"/>
        <end position="268"/>
    </location>
</feature>
<feature type="compositionally biased region" description="Polar residues" evidence="2">
    <location>
        <begin position="271"/>
        <end position="281"/>
    </location>
</feature>
<organism evidence="4 5">
    <name type="scientific">Diatrype stigma</name>
    <dbReference type="NCBI Taxonomy" id="117547"/>
    <lineage>
        <taxon>Eukaryota</taxon>
        <taxon>Fungi</taxon>
        <taxon>Dikarya</taxon>
        <taxon>Ascomycota</taxon>
        <taxon>Pezizomycotina</taxon>
        <taxon>Sordariomycetes</taxon>
        <taxon>Xylariomycetidae</taxon>
        <taxon>Xylariales</taxon>
        <taxon>Diatrypaceae</taxon>
        <taxon>Diatrype</taxon>
    </lineage>
</organism>
<dbReference type="Gene3D" id="3.30.70.330">
    <property type="match status" value="1"/>
</dbReference>
<dbReference type="PANTHER" id="PTHR32343">
    <property type="entry name" value="SERINE/ARGININE-RICH SPLICING FACTOR"/>
    <property type="match status" value="1"/>
</dbReference>
<dbReference type="Proteomes" id="UP001320420">
    <property type="component" value="Unassembled WGS sequence"/>
</dbReference>